<sequence>MQADLTPTIDEFRPVVLRVLADGQTRQVRDVCELVAGHMGLTPDVRAEKIASGQLRYVNRINWACSALTHAGLLDRPVRGHYRITDDGRSVDARSLTSYSEQDMLEWPIWRDYQAELAARKSDSVPAPVVTESGQVDPVEVMGAAERDFNAQVEAELLANLKNSSPEFFEKAVIDVLWAMGYGGDYGEKQHVGRTGDGGVDGIIRQDALGLSNIYVQAKRYTTSSVGSGDIRDFMGAMDTRGASQGVFITASTFAPAAVETAQNYRHGKIVLINGLELTSLMMRYGVAVQKTHEFALFEIDEDYFDTELG</sequence>
<dbReference type="Proteomes" id="UP000198541">
    <property type="component" value="Unassembled WGS sequence"/>
</dbReference>
<dbReference type="SUPFAM" id="SSF52980">
    <property type="entry name" value="Restriction endonuclease-like"/>
    <property type="match status" value="1"/>
</dbReference>
<reference evidence="4" key="1">
    <citation type="submission" date="2016-10" db="EMBL/GenBank/DDBJ databases">
        <authorList>
            <person name="Varghese N."/>
            <person name="Submissions S."/>
        </authorList>
    </citation>
    <scope>NUCLEOTIDE SEQUENCE [LARGE SCALE GENOMIC DNA]</scope>
    <source>
        <strain evidence="4">DSM 27982</strain>
    </source>
</reference>
<dbReference type="GO" id="GO:0003677">
    <property type="term" value="F:DNA binding"/>
    <property type="evidence" value="ECO:0007669"/>
    <property type="project" value="InterPro"/>
</dbReference>
<dbReference type="AlphaFoldDB" id="A0A1G9ZKN2"/>
<feature type="domain" description="Restriction system protein Mrr-like N-terminal" evidence="2">
    <location>
        <begin position="11"/>
        <end position="92"/>
    </location>
</feature>
<keyword evidence="4" id="KW-1185">Reference proteome</keyword>
<evidence type="ECO:0000259" key="2">
    <source>
        <dbReference type="Pfam" id="PF14338"/>
    </source>
</evidence>
<dbReference type="GO" id="GO:0009307">
    <property type="term" value="P:DNA restriction-modification system"/>
    <property type="evidence" value="ECO:0007669"/>
    <property type="project" value="InterPro"/>
</dbReference>
<dbReference type="InterPro" id="IPR025745">
    <property type="entry name" value="Mrr-like_N_dom"/>
</dbReference>
<dbReference type="Pfam" id="PF14338">
    <property type="entry name" value="Mrr_N"/>
    <property type="match status" value="1"/>
</dbReference>
<dbReference type="RefSeq" id="WP_092532198.1">
    <property type="nucleotide sequence ID" value="NZ_FNIM01000001.1"/>
</dbReference>
<dbReference type="PANTHER" id="PTHR30015">
    <property type="entry name" value="MRR RESTRICTION SYSTEM PROTEIN"/>
    <property type="match status" value="1"/>
</dbReference>
<proteinExistence type="predicted"/>
<evidence type="ECO:0000259" key="1">
    <source>
        <dbReference type="Pfam" id="PF04471"/>
    </source>
</evidence>
<gene>
    <name evidence="3" type="ORF">SAMN05216355_101259</name>
</gene>
<dbReference type="GO" id="GO:0015666">
    <property type="term" value="F:restriction endodeoxyribonuclease activity"/>
    <property type="evidence" value="ECO:0007669"/>
    <property type="project" value="TreeGrafter"/>
</dbReference>
<dbReference type="InterPro" id="IPR011335">
    <property type="entry name" value="Restrct_endonuc-II-like"/>
</dbReference>
<dbReference type="Gene3D" id="1.10.10.10">
    <property type="entry name" value="Winged helix-like DNA-binding domain superfamily/Winged helix DNA-binding domain"/>
    <property type="match status" value="1"/>
</dbReference>
<dbReference type="InterPro" id="IPR007560">
    <property type="entry name" value="Restrct_endonuc_IV_Mrr"/>
</dbReference>
<protein>
    <submittedName>
        <fullName evidence="3">Restriction system protein</fullName>
    </submittedName>
</protein>
<dbReference type="InterPro" id="IPR011856">
    <property type="entry name" value="tRNA_endonuc-like_dom_sf"/>
</dbReference>
<dbReference type="EMBL" id="FNIM01000001">
    <property type="protein sequence ID" value="SDN21685.1"/>
    <property type="molecule type" value="Genomic_DNA"/>
</dbReference>
<evidence type="ECO:0000313" key="4">
    <source>
        <dbReference type="Proteomes" id="UP000198541"/>
    </source>
</evidence>
<accession>A0A1G9ZKN2</accession>
<dbReference type="InterPro" id="IPR052906">
    <property type="entry name" value="Type_IV_Methyl-Rstrct_Enzyme"/>
</dbReference>
<organism evidence="3 4">
    <name type="scientific">Actinomyces ruminicola</name>
    <dbReference type="NCBI Taxonomy" id="332524"/>
    <lineage>
        <taxon>Bacteria</taxon>
        <taxon>Bacillati</taxon>
        <taxon>Actinomycetota</taxon>
        <taxon>Actinomycetes</taxon>
        <taxon>Actinomycetales</taxon>
        <taxon>Actinomycetaceae</taxon>
        <taxon>Actinomyces</taxon>
    </lineage>
</organism>
<feature type="domain" description="Restriction endonuclease type IV Mrr" evidence="1">
    <location>
        <begin position="162"/>
        <end position="282"/>
    </location>
</feature>
<evidence type="ECO:0000313" key="3">
    <source>
        <dbReference type="EMBL" id="SDN21685.1"/>
    </source>
</evidence>
<dbReference type="Gene3D" id="3.40.1350.10">
    <property type="match status" value="1"/>
</dbReference>
<name>A0A1G9ZKN2_9ACTO</name>
<dbReference type="InterPro" id="IPR036388">
    <property type="entry name" value="WH-like_DNA-bd_sf"/>
</dbReference>
<dbReference type="Pfam" id="PF04471">
    <property type="entry name" value="Mrr_cat"/>
    <property type="match status" value="1"/>
</dbReference>
<dbReference type="PANTHER" id="PTHR30015:SF7">
    <property type="entry name" value="TYPE IV METHYL-DIRECTED RESTRICTION ENZYME ECOKMRR"/>
    <property type="match status" value="1"/>
</dbReference>